<feature type="active site" description="Nucleophile" evidence="8">
    <location>
        <position position="49"/>
    </location>
</feature>
<sequence length="121" mass="13278">MNSHFISKFWSNLMSATIVNTTDENFQADVLDAETPVLVDFWAGWCAPCKAIAPVLEDLSNEYAGKVKIVKVDVTACEETAVKYNIRNIPALLMFKNGEVVAQQVGAAPRSKLAAFIDQNV</sequence>
<dbReference type="PRINTS" id="PR00421">
    <property type="entry name" value="THIOREDOXIN"/>
</dbReference>
<evidence type="ECO:0000256" key="8">
    <source>
        <dbReference type="PIRSR" id="PIRSR000077-1"/>
    </source>
</evidence>
<dbReference type="NCBIfam" id="TIGR01068">
    <property type="entry name" value="thioredoxin"/>
    <property type="match status" value="1"/>
</dbReference>
<feature type="domain" description="Thioredoxin" evidence="10">
    <location>
        <begin position="7"/>
        <end position="121"/>
    </location>
</feature>
<dbReference type="InterPro" id="IPR013766">
    <property type="entry name" value="Thioredoxin_domain"/>
</dbReference>
<protein>
    <recommendedName>
        <fullName evidence="6 7">Thioredoxin</fullName>
    </recommendedName>
</protein>
<evidence type="ECO:0000256" key="9">
    <source>
        <dbReference type="PIRSR" id="PIRSR000077-4"/>
    </source>
</evidence>
<feature type="site" description="Deprotonates C-terminal active site Cys" evidence="8">
    <location>
        <position position="40"/>
    </location>
</feature>
<dbReference type="PROSITE" id="PS51352">
    <property type="entry name" value="THIOREDOXIN_2"/>
    <property type="match status" value="1"/>
</dbReference>
<evidence type="ECO:0000313" key="12">
    <source>
        <dbReference type="Proteomes" id="UP000018442"/>
    </source>
</evidence>
<dbReference type="PIRSF" id="PIRSF000077">
    <property type="entry name" value="Thioredoxin"/>
    <property type="match status" value="1"/>
</dbReference>
<name>D0SQE5_ACIJU</name>
<dbReference type="GO" id="GO:0045454">
    <property type="term" value="P:cell redox homeostasis"/>
    <property type="evidence" value="ECO:0007669"/>
    <property type="project" value="TreeGrafter"/>
</dbReference>
<evidence type="ECO:0000256" key="6">
    <source>
        <dbReference type="NCBIfam" id="TIGR01068"/>
    </source>
</evidence>
<dbReference type="SUPFAM" id="SSF52833">
    <property type="entry name" value="Thioredoxin-like"/>
    <property type="match status" value="1"/>
</dbReference>
<feature type="site" description="Contributes to redox potential value" evidence="8">
    <location>
        <position position="48"/>
    </location>
</feature>
<evidence type="ECO:0000256" key="3">
    <source>
        <dbReference type="ARBA" id="ARBA00022982"/>
    </source>
</evidence>
<evidence type="ECO:0000256" key="7">
    <source>
        <dbReference type="PIRNR" id="PIRNR000077"/>
    </source>
</evidence>
<organism evidence="11 12">
    <name type="scientific">Acinetobacter junii SH205</name>
    <dbReference type="NCBI Taxonomy" id="575587"/>
    <lineage>
        <taxon>Bacteria</taxon>
        <taxon>Pseudomonadati</taxon>
        <taxon>Pseudomonadota</taxon>
        <taxon>Gammaproteobacteria</taxon>
        <taxon>Moraxellales</taxon>
        <taxon>Moraxellaceae</taxon>
        <taxon>Acinetobacter</taxon>
    </lineage>
</organism>
<dbReference type="FunFam" id="3.40.30.10:FF:000001">
    <property type="entry name" value="Thioredoxin"/>
    <property type="match status" value="1"/>
</dbReference>
<dbReference type="CDD" id="cd02947">
    <property type="entry name" value="TRX_family"/>
    <property type="match status" value="1"/>
</dbReference>
<feature type="disulfide bond" description="Redox-active" evidence="9">
    <location>
        <begin position="46"/>
        <end position="49"/>
    </location>
</feature>
<gene>
    <name evidence="11" type="primary">trxA</name>
    <name evidence="11" type="ORF">HMPREF0026_02705</name>
</gene>
<dbReference type="Pfam" id="PF00085">
    <property type="entry name" value="Thioredoxin"/>
    <property type="match status" value="1"/>
</dbReference>
<dbReference type="HOGENOM" id="CLU_090389_10_2_6"/>
<reference evidence="12" key="1">
    <citation type="journal article" date="2012" name="PLoS ONE">
        <title>The success of Acinetobacter species; genetic, metabolic and virulence attributes.</title>
        <authorList>
            <person name="Peleg A.Y."/>
            <person name="de Breij A."/>
            <person name="Adams M.D."/>
            <person name="Cerqueira G.M."/>
            <person name="Mocali S."/>
            <person name="Galardini M."/>
            <person name="Nibbering P.H."/>
            <person name="Earl A.M."/>
            <person name="Ward D.V."/>
            <person name="Paterson D.L."/>
            <person name="Seifert H."/>
            <person name="Dijkshoorn L."/>
        </authorList>
    </citation>
    <scope>NUCLEOTIDE SEQUENCE [LARGE SCALE GENOMIC DNA]</scope>
    <source>
        <strain evidence="12">SH205</strain>
    </source>
</reference>
<evidence type="ECO:0000256" key="2">
    <source>
        <dbReference type="ARBA" id="ARBA00022448"/>
    </source>
</evidence>
<evidence type="ECO:0000256" key="5">
    <source>
        <dbReference type="ARBA" id="ARBA00023284"/>
    </source>
</evidence>
<keyword evidence="4 9" id="KW-1015">Disulfide bond</keyword>
<evidence type="ECO:0000256" key="1">
    <source>
        <dbReference type="ARBA" id="ARBA00008987"/>
    </source>
</evidence>
<accession>D0SQE5</accession>
<feature type="site" description="Contributes to redox potential value" evidence="8">
    <location>
        <position position="47"/>
    </location>
</feature>
<feature type="active site" description="Nucleophile" evidence="8">
    <location>
        <position position="46"/>
    </location>
</feature>
<dbReference type="InterPro" id="IPR017937">
    <property type="entry name" value="Thioredoxin_CS"/>
</dbReference>
<keyword evidence="3" id="KW-0249">Electron transport</keyword>
<dbReference type="Proteomes" id="UP000018442">
    <property type="component" value="Unassembled WGS sequence"/>
</dbReference>
<proteinExistence type="inferred from homology"/>
<dbReference type="EMBL" id="GG705014">
    <property type="protein sequence ID" value="EEY91968.1"/>
    <property type="molecule type" value="Genomic_DNA"/>
</dbReference>
<comment type="similarity">
    <text evidence="1 7">Belongs to the thioredoxin family.</text>
</comment>
<dbReference type="GO" id="GO:0015035">
    <property type="term" value="F:protein-disulfide reductase activity"/>
    <property type="evidence" value="ECO:0007669"/>
    <property type="project" value="UniProtKB-UniRule"/>
</dbReference>
<dbReference type="GO" id="GO:0005829">
    <property type="term" value="C:cytosol"/>
    <property type="evidence" value="ECO:0007669"/>
    <property type="project" value="TreeGrafter"/>
</dbReference>
<keyword evidence="5 9" id="KW-0676">Redox-active center</keyword>
<evidence type="ECO:0000313" key="11">
    <source>
        <dbReference type="EMBL" id="EEY91968.1"/>
    </source>
</evidence>
<dbReference type="Gene3D" id="3.40.30.10">
    <property type="entry name" value="Glutaredoxin"/>
    <property type="match status" value="1"/>
</dbReference>
<keyword evidence="2" id="KW-0813">Transport</keyword>
<dbReference type="InterPro" id="IPR005746">
    <property type="entry name" value="Thioredoxin"/>
</dbReference>
<evidence type="ECO:0000259" key="10">
    <source>
        <dbReference type="PROSITE" id="PS51352"/>
    </source>
</evidence>
<dbReference type="PROSITE" id="PS00194">
    <property type="entry name" value="THIOREDOXIN_1"/>
    <property type="match status" value="1"/>
</dbReference>
<dbReference type="AlphaFoldDB" id="D0SQE5"/>
<dbReference type="InterPro" id="IPR036249">
    <property type="entry name" value="Thioredoxin-like_sf"/>
</dbReference>
<evidence type="ECO:0000256" key="4">
    <source>
        <dbReference type="ARBA" id="ARBA00023157"/>
    </source>
</evidence>
<dbReference type="PANTHER" id="PTHR45663">
    <property type="entry name" value="GEO12009P1"/>
    <property type="match status" value="1"/>
</dbReference>
<dbReference type="PANTHER" id="PTHR45663:SF11">
    <property type="entry name" value="GEO12009P1"/>
    <property type="match status" value="1"/>
</dbReference>